<gene>
    <name evidence="1" type="ORF">mv_L826</name>
</gene>
<dbReference type="Pfam" id="PF19559">
    <property type="entry name" value="DUF6081"/>
    <property type="match status" value="1"/>
</dbReference>
<name>H2EFX6_9VIRU</name>
<accession>H2EFX6</accession>
<organism evidence="1">
    <name type="scientific">Moumouvirus sp. 'Monve'</name>
    <dbReference type="NCBI Taxonomy" id="1128131"/>
    <lineage>
        <taxon>Viruses</taxon>
        <taxon>Varidnaviria</taxon>
        <taxon>Bamfordvirae</taxon>
        <taxon>Nucleocytoviricota</taxon>
        <taxon>Megaviricetes</taxon>
        <taxon>Imitervirales</taxon>
        <taxon>Mimiviridae</taxon>
        <taxon>Megamimivirinae</taxon>
        <taxon>Moumouvirus</taxon>
    </lineage>
</organism>
<evidence type="ECO:0000313" key="1">
    <source>
        <dbReference type="EMBL" id="AEX63028.1"/>
    </source>
</evidence>
<sequence>MIIINVLVKLIFKKIYTYIYMFSKSCLKKLERHGLTVIQTERCNHDNDNNDNDIIYKCEKPIRPCNNINFVYDFTQEQYNDEDFDFVFGNDGTVSQDANGLTISSVPFTSTIPVGNEHPKWLKFYKDTFPLCEDREVIFEIEMSGRQVIDPSTIPERMRPRIRNVNDDLRLASSAFNVIDPDTWMVFDFFVTNTAIYAFYERLPFGKPAFNGGTLTPLGDYAAFSNAIWVARRSATNPLEQYEKLAIGIHKGKGLVTWYIDDVPVFSIDRIGLRAHDKYRLLDLGGEERLVSPDSMRVGFGTFSLLDMALPNNYDRAYVLPEIVTDQGMQREIAASALVQLELTENYRELFPNPLTGEDRQLVNPAVTFAYVLNQEPNDNRDVKLFGQGSIIKVKYFRVYTRKRNNELEVSRVNY</sequence>
<dbReference type="InterPro" id="IPR045727">
    <property type="entry name" value="DUF6081"/>
</dbReference>
<protein>
    <submittedName>
        <fullName evidence="1">Uncharacterized protein</fullName>
    </submittedName>
</protein>
<reference evidence="1" key="1">
    <citation type="submission" date="2011-10" db="EMBL/GenBank/DDBJ databases">
        <title>Provirophages and transpovirons: unique mobilome of giant viruses.</title>
        <authorList>
            <person name="Desnues C."/>
            <person name="LaScola B."/>
            <person name="Yutin N."/>
            <person name="Fournous G."/>
            <person name="Koonin E."/>
            <person name="Raoult D."/>
        </authorList>
    </citation>
    <scope>NUCLEOTIDE SEQUENCE</scope>
    <source>
        <strain evidence="1">Mv13-mv</strain>
    </source>
</reference>
<proteinExistence type="predicted"/>
<dbReference type="EMBL" id="JN885999">
    <property type="protein sequence ID" value="AEX63028.1"/>
    <property type="molecule type" value="Genomic_DNA"/>
</dbReference>